<feature type="region of interest" description="Disordered" evidence="2">
    <location>
        <begin position="133"/>
        <end position="162"/>
    </location>
</feature>
<feature type="domain" description="CCHC-type" evidence="3">
    <location>
        <begin position="168"/>
        <end position="182"/>
    </location>
</feature>
<dbReference type="PANTHER" id="PTHR42648">
    <property type="entry name" value="TRANSPOSASE, PUTATIVE-RELATED"/>
    <property type="match status" value="1"/>
</dbReference>
<dbReference type="PROSITE" id="PS50994">
    <property type="entry name" value="INTEGRASE"/>
    <property type="match status" value="1"/>
</dbReference>
<dbReference type="InterPro" id="IPR039537">
    <property type="entry name" value="Retrotran_Ty1/copia-like"/>
</dbReference>
<dbReference type="GO" id="GO:0008270">
    <property type="term" value="F:zinc ion binding"/>
    <property type="evidence" value="ECO:0007669"/>
    <property type="project" value="UniProtKB-KW"/>
</dbReference>
<evidence type="ECO:0000313" key="5">
    <source>
        <dbReference type="EMBL" id="RVW90125.1"/>
    </source>
</evidence>
<name>A0A438I093_VITVI</name>
<organism evidence="5 6">
    <name type="scientific">Vitis vinifera</name>
    <name type="common">Grape</name>
    <dbReference type="NCBI Taxonomy" id="29760"/>
    <lineage>
        <taxon>Eukaryota</taxon>
        <taxon>Viridiplantae</taxon>
        <taxon>Streptophyta</taxon>
        <taxon>Embryophyta</taxon>
        <taxon>Tracheophyta</taxon>
        <taxon>Spermatophyta</taxon>
        <taxon>Magnoliopsida</taxon>
        <taxon>eudicotyledons</taxon>
        <taxon>Gunneridae</taxon>
        <taxon>Pentapetalae</taxon>
        <taxon>rosids</taxon>
        <taxon>Vitales</taxon>
        <taxon>Vitaceae</taxon>
        <taxon>Viteae</taxon>
        <taxon>Vitis</taxon>
    </lineage>
</organism>
<dbReference type="PANTHER" id="PTHR42648:SF28">
    <property type="entry name" value="TRANSPOSON-ENCODED PROTEIN WITH RIBONUCLEASE H-LIKE AND RETROVIRUS ZINC FINGER-LIKE DOMAINS"/>
    <property type="match status" value="1"/>
</dbReference>
<dbReference type="Pfam" id="PF14223">
    <property type="entry name" value="Retrotran_gag_2"/>
    <property type="match status" value="1"/>
</dbReference>
<dbReference type="Gene3D" id="3.30.420.10">
    <property type="entry name" value="Ribonuclease H-like superfamily/Ribonuclease H"/>
    <property type="match status" value="1"/>
</dbReference>
<feature type="compositionally biased region" description="Low complexity" evidence="2">
    <location>
        <begin position="147"/>
        <end position="156"/>
    </location>
</feature>
<dbReference type="Pfam" id="PF13976">
    <property type="entry name" value="gag_pre-integrs"/>
    <property type="match status" value="1"/>
</dbReference>
<evidence type="ECO:0000313" key="6">
    <source>
        <dbReference type="Proteomes" id="UP000288805"/>
    </source>
</evidence>
<keyword evidence="1" id="KW-0862">Zinc</keyword>
<feature type="domain" description="Integrase catalytic" evidence="4">
    <location>
        <begin position="333"/>
        <end position="505"/>
    </location>
</feature>
<dbReference type="AlphaFoldDB" id="A0A438I093"/>
<dbReference type="InterPro" id="IPR025724">
    <property type="entry name" value="GAG-pre-integrase_dom"/>
</dbReference>
<evidence type="ECO:0000259" key="3">
    <source>
        <dbReference type="PROSITE" id="PS50158"/>
    </source>
</evidence>
<dbReference type="GO" id="GO:0015074">
    <property type="term" value="P:DNA integration"/>
    <property type="evidence" value="ECO:0007669"/>
    <property type="project" value="InterPro"/>
</dbReference>
<gene>
    <name evidence="5" type="primary">POLX_2547</name>
    <name evidence="5" type="ORF">CK203_035977</name>
</gene>
<sequence length="534" mass="61463">MNRIRSLIPTPEQILLYERWEKSNRLSVMYIKTKISAGIRGSIEQHENVRELLKAIDEQFVTSDKALASTLIMKFTSLKLTGIRGVREHIMEMRDIVAQLKKLEVEMSESFLVHFILTLFHLRRKVIDGTGRKCHAGDAKERKKGKSQASQKGKQQIPPKSDIKKDEKCFFCKKKGHVKKKCLKFQNWLEKKGNPTSFVCYESNMVNVNTNTWWIDSGSTIHISNSLQETSFSLIYKSECVGNGILSDGLYCIFLQNDTAHNSLHVQTGIKRCVVKEDSSTLWHRRLGHISIDRIKRLVNDGVLSTLDFTDFETCVDCIKGKQTNKSKRGATRSSTILEIIHTDICSLDMDSHGQKYFISFIDDFSRYMYLYILHNKNEALDAFKVFKAEVEKQYGKQIKIVRSDRGGEYYGRYLEDGQSPGPFAKFLQEHGIVAQYTMPGSPDQNGVAERRNRTLLDMVRSMLSSSKLPKFLWTEALKTAVYILNRVPTKAVPKTPFELLKGWKPSLRHMRVWGCSSEVRIYNPQEKKLDKDY</sequence>
<accession>A0A438I093</accession>
<reference evidence="5 6" key="1">
    <citation type="journal article" date="2018" name="PLoS Genet.">
        <title>Population sequencing reveals clonal diversity and ancestral inbreeding in the grapevine cultivar Chardonnay.</title>
        <authorList>
            <person name="Roach M.J."/>
            <person name="Johnson D.L."/>
            <person name="Bohlmann J."/>
            <person name="van Vuuren H.J."/>
            <person name="Jones S.J."/>
            <person name="Pretorius I.S."/>
            <person name="Schmidt S.A."/>
            <person name="Borneman A.R."/>
        </authorList>
    </citation>
    <scope>NUCLEOTIDE SEQUENCE [LARGE SCALE GENOMIC DNA]</scope>
    <source>
        <strain evidence="6">cv. Chardonnay</strain>
        <tissue evidence="5">Leaf</tissue>
    </source>
</reference>
<dbReference type="EMBL" id="QGNW01000158">
    <property type="protein sequence ID" value="RVW90125.1"/>
    <property type="molecule type" value="Genomic_DNA"/>
</dbReference>
<dbReference type="InterPro" id="IPR012337">
    <property type="entry name" value="RNaseH-like_sf"/>
</dbReference>
<dbReference type="InterPro" id="IPR001584">
    <property type="entry name" value="Integrase_cat-core"/>
</dbReference>
<proteinExistence type="predicted"/>
<keyword evidence="1" id="KW-0863">Zinc-finger</keyword>
<dbReference type="Proteomes" id="UP000288805">
    <property type="component" value="Unassembled WGS sequence"/>
</dbReference>
<dbReference type="InterPro" id="IPR036875">
    <property type="entry name" value="Znf_CCHC_sf"/>
</dbReference>
<evidence type="ECO:0000256" key="1">
    <source>
        <dbReference type="PROSITE-ProRule" id="PRU00047"/>
    </source>
</evidence>
<dbReference type="InterPro" id="IPR001878">
    <property type="entry name" value="Znf_CCHC"/>
</dbReference>
<dbReference type="Pfam" id="PF00665">
    <property type="entry name" value="rve"/>
    <property type="match status" value="1"/>
</dbReference>
<keyword evidence="1" id="KW-0479">Metal-binding</keyword>
<evidence type="ECO:0000256" key="2">
    <source>
        <dbReference type="SAM" id="MobiDB-lite"/>
    </source>
</evidence>
<evidence type="ECO:0000259" key="4">
    <source>
        <dbReference type="PROSITE" id="PS50994"/>
    </source>
</evidence>
<dbReference type="GO" id="GO:0003676">
    <property type="term" value="F:nucleic acid binding"/>
    <property type="evidence" value="ECO:0007669"/>
    <property type="project" value="InterPro"/>
</dbReference>
<dbReference type="PROSITE" id="PS50158">
    <property type="entry name" value="ZF_CCHC"/>
    <property type="match status" value="1"/>
</dbReference>
<dbReference type="SUPFAM" id="SSF57756">
    <property type="entry name" value="Retrovirus zinc finger-like domains"/>
    <property type="match status" value="1"/>
</dbReference>
<comment type="caution">
    <text evidence="5">The sequence shown here is derived from an EMBL/GenBank/DDBJ whole genome shotgun (WGS) entry which is preliminary data.</text>
</comment>
<dbReference type="SUPFAM" id="SSF53098">
    <property type="entry name" value="Ribonuclease H-like"/>
    <property type="match status" value="1"/>
</dbReference>
<dbReference type="InterPro" id="IPR036397">
    <property type="entry name" value="RNaseH_sf"/>
</dbReference>
<protein>
    <submittedName>
        <fullName evidence="5">Retrovirus-related Pol polyprotein from transposon TNT 1-94</fullName>
    </submittedName>
</protein>